<dbReference type="InterPro" id="IPR029058">
    <property type="entry name" value="AB_hydrolase_fold"/>
</dbReference>
<proteinExistence type="predicted"/>
<dbReference type="GO" id="GO:0016787">
    <property type="term" value="F:hydrolase activity"/>
    <property type="evidence" value="ECO:0007669"/>
    <property type="project" value="InterPro"/>
</dbReference>
<reference evidence="2" key="1">
    <citation type="submission" date="2023-06" db="EMBL/GenBank/DDBJ databases">
        <title>Genome-scale phylogeny and comparative genomics of the fungal order Sordariales.</title>
        <authorList>
            <consortium name="Lawrence Berkeley National Laboratory"/>
            <person name="Hensen N."/>
            <person name="Bonometti L."/>
            <person name="Westerberg I."/>
            <person name="Brannstrom I.O."/>
            <person name="Guillou S."/>
            <person name="Cros-Aarteil S."/>
            <person name="Calhoun S."/>
            <person name="Haridas S."/>
            <person name="Kuo A."/>
            <person name="Mondo S."/>
            <person name="Pangilinan J."/>
            <person name="Riley R."/>
            <person name="Labutti K."/>
            <person name="Andreopoulos B."/>
            <person name="Lipzen A."/>
            <person name="Chen C."/>
            <person name="Yanf M."/>
            <person name="Daum C."/>
            <person name="Ng V."/>
            <person name="Clum A."/>
            <person name="Steindorff A."/>
            <person name="Ohm R."/>
            <person name="Martin F."/>
            <person name="Silar P."/>
            <person name="Natvig D."/>
            <person name="Lalanne C."/>
            <person name="Gautier V."/>
            <person name="Ament-Velasquez S.L."/>
            <person name="Kruys A."/>
            <person name="Hutchinson M.I."/>
            <person name="Powell A.J."/>
            <person name="Barry K."/>
            <person name="Miller A.N."/>
            <person name="Grigoriev I.V."/>
            <person name="Debuchy R."/>
            <person name="Gladieux P."/>
            <person name="Thoren M.H."/>
            <person name="Johannesson H."/>
        </authorList>
    </citation>
    <scope>NUCLEOTIDE SEQUENCE</scope>
    <source>
        <strain evidence="2">CBS 606.72</strain>
    </source>
</reference>
<comment type="caution">
    <text evidence="2">The sequence shown here is derived from an EMBL/GenBank/DDBJ whole genome shotgun (WGS) entry which is preliminary data.</text>
</comment>
<dbReference type="Gene3D" id="3.40.50.1820">
    <property type="entry name" value="alpha/beta hydrolase"/>
    <property type="match status" value="1"/>
</dbReference>
<evidence type="ECO:0000313" key="2">
    <source>
        <dbReference type="EMBL" id="KAK0622362.1"/>
    </source>
</evidence>
<feature type="domain" description="Dienelactone hydrolase" evidence="1">
    <location>
        <begin position="96"/>
        <end position="165"/>
    </location>
</feature>
<evidence type="ECO:0000313" key="3">
    <source>
        <dbReference type="Proteomes" id="UP001175000"/>
    </source>
</evidence>
<dbReference type="InterPro" id="IPR002925">
    <property type="entry name" value="Dienelactn_hydro"/>
</dbReference>
<protein>
    <recommendedName>
        <fullName evidence="1">Dienelactone hydrolase domain-containing protein</fullName>
    </recommendedName>
</protein>
<organism evidence="2 3">
    <name type="scientific">Immersiella caudata</name>
    <dbReference type="NCBI Taxonomy" id="314043"/>
    <lineage>
        <taxon>Eukaryota</taxon>
        <taxon>Fungi</taxon>
        <taxon>Dikarya</taxon>
        <taxon>Ascomycota</taxon>
        <taxon>Pezizomycotina</taxon>
        <taxon>Sordariomycetes</taxon>
        <taxon>Sordariomycetidae</taxon>
        <taxon>Sordariales</taxon>
        <taxon>Lasiosphaeriaceae</taxon>
        <taxon>Immersiella</taxon>
    </lineage>
</organism>
<gene>
    <name evidence="2" type="ORF">B0T14DRAFT_563820</name>
</gene>
<dbReference type="AlphaFoldDB" id="A0AA39WVW0"/>
<sequence>MPYSRAGYLTLPLDILSGDPFPLHKAFAILSPTDDITQDWVTRGTGGKSPHGIPQIGPIYLVRFLDEGKGKIDVGFGAHPTYVSEELWKSRGALSIAAAGERDLIFTVELRRQTEEILKKKGEVWSIALYSGVAHGFAVRGYPERKEDKWAMNEAFWQAARFFGTWL</sequence>
<keyword evidence="3" id="KW-1185">Reference proteome</keyword>
<evidence type="ECO:0000259" key="1">
    <source>
        <dbReference type="Pfam" id="PF01738"/>
    </source>
</evidence>
<dbReference type="Pfam" id="PF01738">
    <property type="entry name" value="DLH"/>
    <property type="match status" value="1"/>
</dbReference>
<dbReference type="EMBL" id="JAULSU010000003">
    <property type="protein sequence ID" value="KAK0622362.1"/>
    <property type="molecule type" value="Genomic_DNA"/>
</dbReference>
<accession>A0AA39WVW0</accession>
<name>A0AA39WVW0_9PEZI</name>
<dbReference type="Proteomes" id="UP001175000">
    <property type="component" value="Unassembled WGS sequence"/>
</dbReference>